<dbReference type="InterPro" id="IPR016181">
    <property type="entry name" value="Acyl_CoA_acyltransferase"/>
</dbReference>
<dbReference type="PANTHER" id="PTHR43617:SF20">
    <property type="entry name" value="N-ALPHA-ACETYLTRANSFERASE RIMI"/>
    <property type="match status" value="1"/>
</dbReference>
<name>A0ABS8FVF6_9FIRM</name>
<evidence type="ECO:0000259" key="1">
    <source>
        <dbReference type="PROSITE" id="PS51186"/>
    </source>
</evidence>
<comment type="caution">
    <text evidence="2">The sequence shown here is derived from an EMBL/GenBank/DDBJ whole genome shotgun (WGS) entry which is preliminary data.</text>
</comment>
<dbReference type="InterPro" id="IPR000182">
    <property type="entry name" value="GNAT_dom"/>
</dbReference>
<dbReference type="InterPro" id="IPR050276">
    <property type="entry name" value="MshD_Acetyltransferase"/>
</dbReference>
<reference evidence="2 3" key="1">
    <citation type="submission" date="2021-10" db="EMBL/GenBank/DDBJ databases">
        <title>Anaerobic single-cell dispensing facilitates the cultivation of human gut bacteria.</title>
        <authorList>
            <person name="Afrizal A."/>
        </authorList>
    </citation>
    <scope>NUCLEOTIDE SEQUENCE [LARGE SCALE GENOMIC DNA]</scope>
    <source>
        <strain evidence="2 3">CLA-AA-H200</strain>
    </source>
</reference>
<dbReference type="PANTHER" id="PTHR43617">
    <property type="entry name" value="L-AMINO ACID N-ACETYLTRANSFERASE"/>
    <property type="match status" value="1"/>
</dbReference>
<dbReference type="SUPFAM" id="SSF55729">
    <property type="entry name" value="Acyl-CoA N-acyltransferases (Nat)"/>
    <property type="match status" value="1"/>
</dbReference>
<dbReference type="PROSITE" id="PS51186">
    <property type="entry name" value="GNAT"/>
    <property type="match status" value="1"/>
</dbReference>
<sequence length="155" mass="17869">MIRKLTDADRELYIEMAHEFYHSDAVLHPVPDEYFVRTADEALRSGDYAGIYLLEYEGKPAGYALTAKTFSQEAGGFVIWIEEIYIREAYRSRGLGKEFFRYLDENKGSDVTRLRLEVEADNRKAASLYERLGYEVLDYVQMVKDSRDPSGTGAR</sequence>
<organism evidence="2 3">
    <name type="scientific">Ruminococcus turbiniformis</name>
    <dbReference type="NCBI Taxonomy" id="2881258"/>
    <lineage>
        <taxon>Bacteria</taxon>
        <taxon>Bacillati</taxon>
        <taxon>Bacillota</taxon>
        <taxon>Clostridia</taxon>
        <taxon>Eubacteriales</taxon>
        <taxon>Oscillospiraceae</taxon>
        <taxon>Ruminococcus</taxon>
    </lineage>
</organism>
<proteinExistence type="predicted"/>
<dbReference type="Gene3D" id="3.40.630.30">
    <property type="match status" value="1"/>
</dbReference>
<dbReference type="RefSeq" id="WP_227707159.1">
    <property type="nucleotide sequence ID" value="NZ_JAJEQX010000008.1"/>
</dbReference>
<evidence type="ECO:0000313" key="2">
    <source>
        <dbReference type="EMBL" id="MCC2254025.1"/>
    </source>
</evidence>
<gene>
    <name evidence="2" type="ORF">LKD70_06175</name>
</gene>
<dbReference type="CDD" id="cd04301">
    <property type="entry name" value="NAT_SF"/>
    <property type="match status" value="1"/>
</dbReference>
<feature type="domain" description="N-acetyltransferase" evidence="1">
    <location>
        <begin position="1"/>
        <end position="155"/>
    </location>
</feature>
<dbReference type="Proteomes" id="UP001198151">
    <property type="component" value="Unassembled WGS sequence"/>
</dbReference>
<protein>
    <submittedName>
        <fullName evidence="2">GNAT family N-acetyltransferase</fullName>
    </submittedName>
</protein>
<dbReference type="EMBL" id="JAJEQX010000008">
    <property type="protein sequence ID" value="MCC2254025.1"/>
    <property type="molecule type" value="Genomic_DNA"/>
</dbReference>
<evidence type="ECO:0000313" key="3">
    <source>
        <dbReference type="Proteomes" id="UP001198151"/>
    </source>
</evidence>
<accession>A0ABS8FVF6</accession>
<dbReference type="Pfam" id="PF00583">
    <property type="entry name" value="Acetyltransf_1"/>
    <property type="match status" value="1"/>
</dbReference>
<keyword evidence="3" id="KW-1185">Reference proteome</keyword>